<evidence type="ECO:0000256" key="2">
    <source>
        <dbReference type="ARBA" id="ARBA00022729"/>
    </source>
</evidence>
<reference evidence="6 7" key="1">
    <citation type="submission" date="2020-02" db="EMBL/GenBank/DDBJ databases">
        <title>Out from the shadows clarifying the taxonomy of the family Cryomorphaceae and related taxa by utilizing the GTDB taxonomic framework.</title>
        <authorList>
            <person name="Bowman J.P."/>
        </authorList>
    </citation>
    <scope>NUCLEOTIDE SEQUENCE [LARGE SCALE GENOMIC DNA]</scope>
    <source>
        <strain evidence="6 7">QSSC 1-22</strain>
    </source>
</reference>
<dbReference type="SMART" id="SM00612">
    <property type="entry name" value="Kelch"/>
    <property type="match status" value="3"/>
</dbReference>
<dbReference type="RefSeq" id="WP_163286396.1">
    <property type="nucleotide sequence ID" value="NZ_JAAGVY010000037.1"/>
</dbReference>
<evidence type="ECO:0000256" key="3">
    <source>
        <dbReference type="ARBA" id="ARBA00022737"/>
    </source>
</evidence>
<accession>A0A7K3WWL2</accession>
<dbReference type="SUPFAM" id="SSF50965">
    <property type="entry name" value="Galactose oxidase, central domain"/>
    <property type="match status" value="1"/>
</dbReference>
<dbReference type="InterPro" id="IPR026444">
    <property type="entry name" value="Secre_tail"/>
</dbReference>
<proteinExistence type="predicted"/>
<dbReference type="Proteomes" id="UP000486602">
    <property type="component" value="Unassembled WGS sequence"/>
</dbReference>
<keyword evidence="2" id="KW-0732">Signal</keyword>
<gene>
    <name evidence="6" type="ORF">G3O08_16005</name>
</gene>
<keyword evidence="3" id="KW-0677">Repeat</keyword>
<keyword evidence="1" id="KW-0880">Kelch repeat</keyword>
<dbReference type="Pfam" id="PF18962">
    <property type="entry name" value="Por_Secre_tail"/>
    <property type="match status" value="1"/>
</dbReference>
<dbReference type="InterPro" id="IPR056737">
    <property type="entry name" value="Beta-prop_ATRN-MKLN-like"/>
</dbReference>
<name>A0A7K3WWL2_9FLAO</name>
<dbReference type="AlphaFoldDB" id="A0A7K3WWL2"/>
<dbReference type="InterPro" id="IPR015915">
    <property type="entry name" value="Kelch-typ_b-propeller"/>
</dbReference>
<dbReference type="PANTHER" id="PTHR45632">
    <property type="entry name" value="LD33804P"/>
    <property type="match status" value="1"/>
</dbReference>
<evidence type="ECO:0000313" key="7">
    <source>
        <dbReference type="Proteomes" id="UP000486602"/>
    </source>
</evidence>
<feature type="domain" description="Secretion system C-terminal sorting" evidence="4">
    <location>
        <begin position="335"/>
        <end position="406"/>
    </location>
</feature>
<feature type="domain" description="Attractin/MKLN-like beta-propeller" evidence="5">
    <location>
        <begin position="59"/>
        <end position="255"/>
    </location>
</feature>
<comment type="caution">
    <text evidence="6">The sequence shown here is derived from an EMBL/GenBank/DDBJ whole genome shotgun (WGS) entry which is preliminary data.</text>
</comment>
<organism evidence="6 7">
    <name type="scientific">Cryomorpha ignava</name>
    <dbReference type="NCBI Taxonomy" id="101383"/>
    <lineage>
        <taxon>Bacteria</taxon>
        <taxon>Pseudomonadati</taxon>
        <taxon>Bacteroidota</taxon>
        <taxon>Flavobacteriia</taxon>
        <taxon>Flavobacteriales</taxon>
        <taxon>Cryomorphaceae</taxon>
        <taxon>Cryomorpha</taxon>
    </lineage>
</organism>
<dbReference type="Pfam" id="PF24981">
    <property type="entry name" value="Beta-prop_ATRN-LZTR1"/>
    <property type="match status" value="1"/>
</dbReference>
<evidence type="ECO:0000256" key="1">
    <source>
        <dbReference type="ARBA" id="ARBA00022441"/>
    </source>
</evidence>
<dbReference type="Gene3D" id="2.120.10.80">
    <property type="entry name" value="Kelch-type beta propeller"/>
    <property type="match status" value="2"/>
</dbReference>
<evidence type="ECO:0000259" key="5">
    <source>
        <dbReference type="Pfam" id="PF24981"/>
    </source>
</evidence>
<dbReference type="NCBIfam" id="TIGR04183">
    <property type="entry name" value="Por_Secre_tail"/>
    <property type="match status" value="1"/>
</dbReference>
<evidence type="ECO:0000313" key="6">
    <source>
        <dbReference type="EMBL" id="NEN25005.1"/>
    </source>
</evidence>
<protein>
    <submittedName>
        <fullName evidence="6">T9SS type A sorting domain-containing protein</fullName>
    </submittedName>
</protein>
<dbReference type="PANTHER" id="PTHR45632:SF24">
    <property type="entry name" value="GALACTOSE OXIDASE"/>
    <property type="match status" value="1"/>
</dbReference>
<evidence type="ECO:0000259" key="4">
    <source>
        <dbReference type="Pfam" id="PF18962"/>
    </source>
</evidence>
<dbReference type="InterPro" id="IPR006652">
    <property type="entry name" value="Kelch_1"/>
</dbReference>
<sequence>MSILIKQLCNRKIILSYIAIICVLGSHSQSWIQVSDFPSTERDDGASFVIDNTAYCGTGLQVGWSETKDFYAFSMNADTWEPIASLPDGNERQYASGFSSSTHGFVFGGVKGGVYLSDLWQYDPELNNWVEKSSLPAIGRSGSACFVIDNVAYIIGGKTNLSDAINEVWAYEITNDTWQQKNDLPFGSMFRASASANNGKGYLIFGKDENNLFYNELYEYDPISDSWTELGEFPNFGRSHSTLSSLPNNLIVIGGVDVMGDYYNDMWRFNLNLLIWEQLDALPSFGRKGGICFNDGTNIYYTTGISHENVRLKETWKSVNPTAIEDISATDGISIYPNPTREKLTLEIENFSQYDNSYLTIFDYSGKRLRLEAITQSKTQIDVSELSQGFYFIQIQGVGGQIAMKFVKQ</sequence>
<keyword evidence="7" id="KW-1185">Reference proteome</keyword>
<dbReference type="EMBL" id="JAAGVY010000037">
    <property type="protein sequence ID" value="NEN25005.1"/>
    <property type="molecule type" value="Genomic_DNA"/>
</dbReference>
<dbReference type="InterPro" id="IPR011043">
    <property type="entry name" value="Gal_Oxase/kelch_b-propeller"/>
</dbReference>